<dbReference type="AlphaFoldDB" id="A0AAV6GWM9"/>
<gene>
    <name evidence="1" type="ORF">AALO_G00078750</name>
</gene>
<dbReference type="Proteomes" id="UP000823561">
    <property type="component" value="Chromosome 6"/>
</dbReference>
<evidence type="ECO:0000313" key="2">
    <source>
        <dbReference type="Proteomes" id="UP000823561"/>
    </source>
</evidence>
<protein>
    <submittedName>
        <fullName evidence="1">Uncharacterized protein</fullName>
    </submittedName>
</protein>
<reference evidence="1" key="1">
    <citation type="submission" date="2020-10" db="EMBL/GenBank/DDBJ databases">
        <title>Chromosome-scale genome assembly of the Allis shad, Alosa alosa.</title>
        <authorList>
            <person name="Margot Z."/>
            <person name="Christophe K."/>
            <person name="Cabau C."/>
            <person name="Louis A."/>
            <person name="Berthelot C."/>
            <person name="Parey E."/>
            <person name="Roest Crollius H."/>
            <person name="Montfort J."/>
            <person name="Robinson-Rechavi M."/>
            <person name="Bucao C."/>
            <person name="Bouchez O."/>
            <person name="Gislard M."/>
            <person name="Lluch J."/>
            <person name="Milhes M."/>
            <person name="Lampietro C."/>
            <person name="Lopez Roques C."/>
            <person name="Donnadieu C."/>
            <person name="Braasch I."/>
            <person name="Desvignes T."/>
            <person name="Postlethwait J."/>
            <person name="Bobe J."/>
            <person name="Guiguen Y."/>
        </authorList>
    </citation>
    <scope>NUCLEOTIDE SEQUENCE</scope>
    <source>
        <strain evidence="1">M-15738</strain>
        <tissue evidence="1">Blood</tissue>
    </source>
</reference>
<evidence type="ECO:0000313" key="1">
    <source>
        <dbReference type="EMBL" id="KAG5279528.1"/>
    </source>
</evidence>
<name>A0AAV6GWM9_9TELE</name>
<accession>A0AAV6GWM9</accession>
<organism evidence="1 2">
    <name type="scientific">Alosa alosa</name>
    <name type="common">allis shad</name>
    <dbReference type="NCBI Taxonomy" id="278164"/>
    <lineage>
        <taxon>Eukaryota</taxon>
        <taxon>Metazoa</taxon>
        <taxon>Chordata</taxon>
        <taxon>Craniata</taxon>
        <taxon>Vertebrata</taxon>
        <taxon>Euteleostomi</taxon>
        <taxon>Actinopterygii</taxon>
        <taxon>Neopterygii</taxon>
        <taxon>Teleostei</taxon>
        <taxon>Clupei</taxon>
        <taxon>Clupeiformes</taxon>
        <taxon>Clupeoidei</taxon>
        <taxon>Clupeidae</taxon>
        <taxon>Alosa</taxon>
    </lineage>
</organism>
<proteinExistence type="predicted"/>
<sequence length="81" mass="9148">MYEMEHFLKCVHNINWTVVRPPRLQNALATAKEFLDRRGLLCPRLGTLLDATLLPGAMLPTSCCRCWTPTPGYRGVAMTTK</sequence>
<keyword evidence="2" id="KW-1185">Reference proteome</keyword>
<dbReference type="EMBL" id="JADWDJ010000006">
    <property type="protein sequence ID" value="KAG5279528.1"/>
    <property type="molecule type" value="Genomic_DNA"/>
</dbReference>
<comment type="caution">
    <text evidence="1">The sequence shown here is derived from an EMBL/GenBank/DDBJ whole genome shotgun (WGS) entry which is preliminary data.</text>
</comment>